<organism evidence="1 2">
    <name type="scientific">Colletotrichum melonis</name>
    <dbReference type="NCBI Taxonomy" id="1209925"/>
    <lineage>
        <taxon>Eukaryota</taxon>
        <taxon>Fungi</taxon>
        <taxon>Dikarya</taxon>
        <taxon>Ascomycota</taxon>
        <taxon>Pezizomycotina</taxon>
        <taxon>Sordariomycetes</taxon>
        <taxon>Hypocreomycetidae</taxon>
        <taxon>Glomerellales</taxon>
        <taxon>Glomerellaceae</taxon>
        <taxon>Colletotrichum</taxon>
        <taxon>Colletotrichum acutatum species complex</taxon>
    </lineage>
</organism>
<name>A0AAI9U6A6_9PEZI</name>
<reference evidence="1 2" key="1">
    <citation type="submission" date="2016-10" db="EMBL/GenBank/DDBJ databases">
        <title>The genome sequence of Colletotrichum fioriniae PJ7.</title>
        <authorList>
            <person name="Baroncelli R."/>
        </authorList>
    </citation>
    <scope>NUCLEOTIDE SEQUENCE [LARGE SCALE GENOMIC DNA]</scope>
    <source>
        <strain evidence="1">Col 31</strain>
    </source>
</reference>
<dbReference type="Proteomes" id="UP001239795">
    <property type="component" value="Unassembled WGS sequence"/>
</dbReference>
<comment type="caution">
    <text evidence="1">The sequence shown here is derived from an EMBL/GenBank/DDBJ whole genome shotgun (WGS) entry which is preliminary data.</text>
</comment>
<gene>
    <name evidence="1" type="ORF">CMEL01_16750</name>
</gene>
<protein>
    <submittedName>
        <fullName evidence="1">Uncharacterized protein</fullName>
    </submittedName>
</protein>
<dbReference type="EMBL" id="MLGG01000040">
    <property type="protein sequence ID" value="KAK1452529.1"/>
    <property type="molecule type" value="Genomic_DNA"/>
</dbReference>
<evidence type="ECO:0000313" key="2">
    <source>
        <dbReference type="Proteomes" id="UP001239795"/>
    </source>
</evidence>
<dbReference type="AlphaFoldDB" id="A0AAI9U6A6"/>
<keyword evidence="2" id="KW-1185">Reference proteome</keyword>
<proteinExistence type="predicted"/>
<evidence type="ECO:0000313" key="1">
    <source>
        <dbReference type="EMBL" id="KAK1452529.1"/>
    </source>
</evidence>
<sequence length="175" mass="19846">MAPADTVDCWAIKDKINRHNGEEYDCLSHVLDHYSTLHGKRVVVLAVHPGVLTDAIAKTDLFKDFGITHLSVDIRVVAPVSLRKTAAQKVAQFRPVIKIDDEVYLDTYELKALCEKWARKRLYTEVRTTPLPRSQLFWRRILTSNPGKSRSLVVFTTRAMAKEGGFTEIKEAVPL</sequence>
<accession>A0AAI9U6A6</accession>